<evidence type="ECO:0000313" key="13">
    <source>
        <dbReference type="EMBL" id="ACU94316.1"/>
    </source>
</evidence>
<evidence type="ECO:0000313" key="14">
    <source>
        <dbReference type="Proteomes" id="UP000000954"/>
    </source>
</evidence>
<dbReference type="eggNOG" id="COG1057">
    <property type="taxonomic scope" value="Bacteria"/>
</dbReference>
<dbReference type="KEGG" id="ccu:Ccur_05990"/>
<dbReference type="PANTHER" id="PTHR39321">
    <property type="entry name" value="NICOTINATE-NUCLEOTIDE ADENYLYLTRANSFERASE-RELATED"/>
    <property type="match status" value="1"/>
</dbReference>
<proteinExistence type="inferred from homology"/>
<dbReference type="STRING" id="469378.Ccur_05990"/>
<dbReference type="RefSeq" id="WP_012803004.1">
    <property type="nucleotide sequence ID" value="NC_013170.1"/>
</dbReference>
<evidence type="ECO:0000256" key="6">
    <source>
        <dbReference type="ARBA" id="ARBA00022741"/>
    </source>
</evidence>
<gene>
    <name evidence="10" type="primary">nadD</name>
    <name evidence="13" type="ordered locus">Ccur_05990</name>
</gene>
<evidence type="ECO:0000256" key="9">
    <source>
        <dbReference type="ARBA" id="ARBA00048721"/>
    </source>
</evidence>
<keyword evidence="4 10" id="KW-0808">Transferase</keyword>
<dbReference type="OrthoDB" id="5295945at2"/>
<name>C7MN26_CRYCD</name>
<keyword evidence="8 10" id="KW-0520">NAD</keyword>
<dbReference type="NCBIfam" id="TIGR00125">
    <property type="entry name" value="cyt_tran_rel"/>
    <property type="match status" value="1"/>
</dbReference>
<reference evidence="13 14" key="1">
    <citation type="journal article" date="2009" name="Stand. Genomic Sci.">
        <title>Complete genome sequence of Cryptobacterium curtum type strain (12-3).</title>
        <authorList>
            <person name="Mavrommatis K."/>
            <person name="Pukall R."/>
            <person name="Rohde C."/>
            <person name="Chen F."/>
            <person name="Sims D."/>
            <person name="Brettin T."/>
            <person name="Kuske C."/>
            <person name="Detter J.C."/>
            <person name="Han C."/>
            <person name="Lapidus A."/>
            <person name="Copeland A."/>
            <person name="Glavina Del Rio T."/>
            <person name="Nolan M."/>
            <person name="Lucas S."/>
            <person name="Tice H."/>
            <person name="Cheng J.F."/>
            <person name="Bruce D."/>
            <person name="Goodwin L."/>
            <person name="Pitluck S."/>
            <person name="Ovchinnikova G."/>
            <person name="Pati A."/>
            <person name="Ivanova N."/>
            <person name="Chen A."/>
            <person name="Palaniappan K."/>
            <person name="Chain P."/>
            <person name="D'haeseleer P."/>
            <person name="Goker M."/>
            <person name="Bristow J."/>
            <person name="Eisen J.A."/>
            <person name="Markowitz V."/>
            <person name="Hugenholtz P."/>
            <person name="Rohde M."/>
            <person name="Klenk H.P."/>
            <person name="Kyrpides N.C."/>
        </authorList>
    </citation>
    <scope>NUCLEOTIDE SEQUENCE [LARGE SCALE GENOMIC DNA]</scope>
    <source>
        <strain evidence="14">ATCC 700683 / DSM 15641 / 12-3</strain>
    </source>
</reference>
<dbReference type="GO" id="GO:0004515">
    <property type="term" value="F:nicotinate-nucleotide adenylyltransferase activity"/>
    <property type="evidence" value="ECO:0007669"/>
    <property type="project" value="UniProtKB-UniRule"/>
</dbReference>
<keyword evidence="3 10" id="KW-0662">Pyridine nucleotide biosynthesis</keyword>
<evidence type="ECO:0000256" key="10">
    <source>
        <dbReference type="HAMAP-Rule" id="MF_00244"/>
    </source>
</evidence>
<dbReference type="HOGENOM" id="CLU_069765_1_0_11"/>
<sequence>MMDEASIADTVQNRLAAWGIPICNAGGIRDASTDASSADVGSAGVPPTDVASTGVPPIDVSSADDVASRARDQKPFHLGVFGGTFDPIHLGHLSLAEQARCACNLDAVLFVPAGKPVFKRDRVITDARHRLAMCEIACRANPFFAVSSIEVDRPGSTYTIDTLRALRALVPSWVSLSLIVGTDALSSVSHWRSVEEISALADFIEVVRPSSNQHKDEFPVCDSAEQPTCHLRVHTVQAPELDISSSAIRAMIFHNRSVRYLVPEAVYDYIIDHQLYR</sequence>
<keyword evidence="6 10" id="KW-0547">Nucleotide-binding</keyword>
<evidence type="ECO:0000256" key="5">
    <source>
        <dbReference type="ARBA" id="ARBA00022695"/>
    </source>
</evidence>
<dbReference type="EC" id="2.7.7.18" evidence="10"/>
<dbReference type="InterPro" id="IPR004821">
    <property type="entry name" value="Cyt_trans-like"/>
</dbReference>
<evidence type="ECO:0000256" key="1">
    <source>
        <dbReference type="ARBA" id="ARBA00002324"/>
    </source>
</evidence>
<evidence type="ECO:0000256" key="8">
    <source>
        <dbReference type="ARBA" id="ARBA00023027"/>
    </source>
</evidence>
<dbReference type="NCBIfam" id="TIGR00482">
    <property type="entry name" value="nicotinate (nicotinamide) nucleotide adenylyltransferase"/>
    <property type="match status" value="1"/>
</dbReference>
<comment type="similarity">
    <text evidence="10">Belongs to the NadD family.</text>
</comment>
<keyword evidence="7 10" id="KW-0067">ATP-binding</keyword>
<feature type="domain" description="Cytidyltransferase-like" evidence="12">
    <location>
        <begin position="80"/>
        <end position="250"/>
    </location>
</feature>
<feature type="region of interest" description="Disordered" evidence="11">
    <location>
        <begin position="35"/>
        <end position="56"/>
    </location>
</feature>
<evidence type="ECO:0000256" key="4">
    <source>
        <dbReference type="ARBA" id="ARBA00022679"/>
    </source>
</evidence>
<keyword evidence="5 10" id="KW-0548">Nucleotidyltransferase</keyword>
<dbReference type="EMBL" id="CP001682">
    <property type="protein sequence ID" value="ACU94316.1"/>
    <property type="molecule type" value="Genomic_DNA"/>
</dbReference>
<comment type="catalytic activity">
    <reaction evidence="9 10">
        <text>nicotinate beta-D-ribonucleotide + ATP + H(+) = deamido-NAD(+) + diphosphate</text>
        <dbReference type="Rhea" id="RHEA:22860"/>
        <dbReference type="ChEBI" id="CHEBI:15378"/>
        <dbReference type="ChEBI" id="CHEBI:30616"/>
        <dbReference type="ChEBI" id="CHEBI:33019"/>
        <dbReference type="ChEBI" id="CHEBI:57502"/>
        <dbReference type="ChEBI" id="CHEBI:58437"/>
        <dbReference type="EC" id="2.7.7.18"/>
    </reaction>
</comment>
<protein>
    <recommendedName>
        <fullName evidence="10">Probable nicotinate-nucleotide adenylyltransferase</fullName>
        <ecNumber evidence="10">2.7.7.18</ecNumber>
    </recommendedName>
    <alternativeName>
        <fullName evidence="10">Deamido-NAD(+) diphosphorylase</fullName>
    </alternativeName>
    <alternativeName>
        <fullName evidence="10">Deamido-NAD(+) pyrophosphorylase</fullName>
    </alternativeName>
    <alternativeName>
        <fullName evidence="10">Nicotinate mononucleotide adenylyltransferase</fullName>
        <shortName evidence="10">NaMN adenylyltransferase</shortName>
    </alternativeName>
</protein>
<evidence type="ECO:0000256" key="11">
    <source>
        <dbReference type="SAM" id="MobiDB-lite"/>
    </source>
</evidence>
<organism evidence="13 14">
    <name type="scientific">Cryptobacterium curtum (strain ATCC 700683 / DSM 15641 / CCUG 43107 / 12-3)</name>
    <dbReference type="NCBI Taxonomy" id="469378"/>
    <lineage>
        <taxon>Bacteria</taxon>
        <taxon>Bacillati</taxon>
        <taxon>Actinomycetota</taxon>
        <taxon>Coriobacteriia</taxon>
        <taxon>Eggerthellales</taxon>
        <taxon>Eggerthellaceae</taxon>
        <taxon>Cryptobacterium</taxon>
    </lineage>
</organism>
<evidence type="ECO:0000256" key="3">
    <source>
        <dbReference type="ARBA" id="ARBA00022642"/>
    </source>
</evidence>
<dbReference type="HAMAP" id="MF_00244">
    <property type="entry name" value="NaMN_adenylyltr"/>
    <property type="match status" value="1"/>
</dbReference>
<dbReference type="PANTHER" id="PTHR39321:SF3">
    <property type="entry name" value="PHOSPHOPANTETHEINE ADENYLYLTRANSFERASE"/>
    <property type="match status" value="1"/>
</dbReference>
<dbReference type="NCBIfam" id="NF000840">
    <property type="entry name" value="PRK00071.1-3"/>
    <property type="match status" value="1"/>
</dbReference>
<dbReference type="InterPro" id="IPR014729">
    <property type="entry name" value="Rossmann-like_a/b/a_fold"/>
</dbReference>
<evidence type="ECO:0000256" key="7">
    <source>
        <dbReference type="ARBA" id="ARBA00022840"/>
    </source>
</evidence>
<comment type="pathway">
    <text evidence="2 10">Cofactor biosynthesis; NAD(+) biosynthesis; deamido-NAD(+) from nicotinate D-ribonucleotide: step 1/1.</text>
</comment>
<comment type="function">
    <text evidence="1 10">Catalyzes the reversible adenylation of nicotinate mononucleotide (NaMN) to nicotinic acid adenine dinucleotide (NaAD).</text>
</comment>
<dbReference type="GO" id="GO:0009435">
    <property type="term" value="P:NAD+ biosynthetic process"/>
    <property type="evidence" value="ECO:0007669"/>
    <property type="project" value="UniProtKB-UniRule"/>
</dbReference>
<dbReference type="GO" id="GO:0005524">
    <property type="term" value="F:ATP binding"/>
    <property type="evidence" value="ECO:0007669"/>
    <property type="project" value="UniProtKB-KW"/>
</dbReference>
<dbReference type="Pfam" id="PF01467">
    <property type="entry name" value="CTP_transf_like"/>
    <property type="match status" value="1"/>
</dbReference>
<accession>C7MN26</accession>
<dbReference type="AlphaFoldDB" id="C7MN26"/>
<dbReference type="Proteomes" id="UP000000954">
    <property type="component" value="Chromosome"/>
</dbReference>
<dbReference type="CDD" id="cd02165">
    <property type="entry name" value="NMNAT"/>
    <property type="match status" value="1"/>
</dbReference>
<dbReference type="SUPFAM" id="SSF52374">
    <property type="entry name" value="Nucleotidylyl transferase"/>
    <property type="match status" value="1"/>
</dbReference>
<evidence type="ECO:0000259" key="12">
    <source>
        <dbReference type="Pfam" id="PF01467"/>
    </source>
</evidence>
<dbReference type="InterPro" id="IPR005248">
    <property type="entry name" value="NadD/NMNAT"/>
</dbReference>
<dbReference type="UniPathway" id="UPA00253">
    <property type="reaction ID" value="UER00332"/>
</dbReference>
<dbReference type="Gene3D" id="3.40.50.620">
    <property type="entry name" value="HUPs"/>
    <property type="match status" value="1"/>
</dbReference>
<keyword evidence="14" id="KW-1185">Reference proteome</keyword>
<evidence type="ECO:0000256" key="2">
    <source>
        <dbReference type="ARBA" id="ARBA00005019"/>
    </source>
</evidence>